<proteinExistence type="inferred from homology"/>
<evidence type="ECO:0000313" key="4">
    <source>
        <dbReference type="Proteomes" id="UP001525968"/>
    </source>
</evidence>
<dbReference type="InterPro" id="IPR014748">
    <property type="entry name" value="Enoyl-CoA_hydra_C"/>
</dbReference>
<protein>
    <submittedName>
        <fullName evidence="3">Enoyl-CoA hydratase-related protein</fullName>
    </submittedName>
</protein>
<accession>A0ABT2PQT7</accession>
<evidence type="ECO:0000256" key="1">
    <source>
        <dbReference type="ARBA" id="ARBA00005254"/>
    </source>
</evidence>
<dbReference type="InterPro" id="IPR029045">
    <property type="entry name" value="ClpP/crotonase-like_dom_sf"/>
</dbReference>
<dbReference type="PANTHER" id="PTHR11941:SF54">
    <property type="entry name" value="ENOYL-COA HYDRATASE, MITOCHONDRIAL"/>
    <property type="match status" value="1"/>
</dbReference>
<dbReference type="PANTHER" id="PTHR11941">
    <property type="entry name" value="ENOYL-COA HYDRATASE-RELATED"/>
    <property type="match status" value="1"/>
</dbReference>
<dbReference type="Gene3D" id="1.10.12.10">
    <property type="entry name" value="Lyase 2-enoyl-coa Hydratase, Chain A, domain 2"/>
    <property type="match status" value="1"/>
</dbReference>
<dbReference type="Proteomes" id="UP001525968">
    <property type="component" value="Unassembled WGS sequence"/>
</dbReference>
<sequence length="263" mass="28249">MSDEQNPILCERHGAVGVLTINRPKTLNALNVPTLLALESALTALEKDASVRVIVITGAGDKAFVAGGDIADLNSRQGLQHYEEFAEVIHRVFRRFELCDKPTIGAINGWALGGGTELLLTLDLRLVAAEAKLGLPEINLGLFPGAGGTQRLIRQVPLCRAKELMFTGNQITAAEAVDLGLCNRSVAREMLMEESMKLAHQIAQKSPLTLKLLKRALRDGAEMPLGAALAHEQAIIGLVLDSQDAHEGCSAFLEKRAAQFTGK</sequence>
<dbReference type="RefSeq" id="WP_261502072.1">
    <property type="nucleotide sequence ID" value="NZ_JAODYH010000012.1"/>
</dbReference>
<organism evidence="3 4">
    <name type="scientific">Acidovorax bellezanensis</name>
    <dbReference type="NCBI Taxonomy" id="2976702"/>
    <lineage>
        <taxon>Bacteria</taxon>
        <taxon>Pseudomonadati</taxon>
        <taxon>Pseudomonadota</taxon>
        <taxon>Betaproteobacteria</taxon>
        <taxon>Burkholderiales</taxon>
        <taxon>Comamonadaceae</taxon>
        <taxon>Acidovorax</taxon>
    </lineage>
</organism>
<dbReference type="CDD" id="cd06558">
    <property type="entry name" value="crotonase-like"/>
    <property type="match status" value="1"/>
</dbReference>
<dbReference type="Gene3D" id="3.90.226.10">
    <property type="entry name" value="2-enoyl-CoA Hydratase, Chain A, domain 1"/>
    <property type="match status" value="1"/>
</dbReference>
<gene>
    <name evidence="3" type="ORF">N0K08_19555</name>
</gene>
<reference evidence="3 4" key="1">
    <citation type="submission" date="2022-09" db="EMBL/GenBank/DDBJ databases">
        <title>Draft genome of isolate Be4.</title>
        <authorList>
            <person name="Sanchez-Castro I."/>
            <person name="Martinez-Rodriguez P."/>
            <person name="Descostes M."/>
            <person name="Merroun M."/>
        </authorList>
    </citation>
    <scope>NUCLEOTIDE SEQUENCE [LARGE SCALE GENOMIC DNA]</scope>
    <source>
        <strain evidence="3 4">Be4</strain>
    </source>
</reference>
<dbReference type="EMBL" id="JAODYH010000012">
    <property type="protein sequence ID" value="MCT9812832.1"/>
    <property type="molecule type" value="Genomic_DNA"/>
</dbReference>
<name>A0ABT2PQT7_9BURK</name>
<keyword evidence="2" id="KW-0456">Lyase</keyword>
<comment type="similarity">
    <text evidence="1">Belongs to the enoyl-CoA hydratase/isomerase family.</text>
</comment>
<dbReference type="Pfam" id="PF00378">
    <property type="entry name" value="ECH_1"/>
    <property type="match status" value="1"/>
</dbReference>
<evidence type="ECO:0000313" key="3">
    <source>
        <dbReference type="EMBL" id="MCT9812832.1"/>
    </source>
</evidence>
<evidence type="ECO:0000256" key="2">
    <source>
        <dbReference type="ARBA" id="ARBA00023239"/>
    </source>
</evidence>
<keyword evidence="4" id="KW-1185">Reference proteome</keyword>
<dbReference type="SUPFAM" id="SSF52096">
    <property type="entry name" value="ClpP/crotonase"/>
    <property type="match status" value="1"/>
</dbReference>
<comment type="caution">
    <text evidence="3">The sequence shown here is derived from an EMBL/GenBank/DDBJ whole genome shotgun (WGS) entry which is preliminary data.</text>
</comment>
<dbReference type="InterPro" id="IPR001753">
    <property type="entry name" value="Enoyl-CoA_hydra/iso"/>
</dbReference>